<proteinExistence type="predicted"/>
<keyword evidence="1" id="KW-0812">Transmembrane</keyword>
<sequence>MECPRTPACCGTSKTLVSGPASTQQAVTRQGLTLVEMLVAMAVIAVFCSIIFPALESARQAARSTESQNNLRQIALATQMYADSYNGVMPFHCGVGTMTELRQSATVGLFPYVSGHVSLFKSPGDVGSYEDSASLFDTFSSSYLFDCKTLSQYAVPERTVLMYNAERGAWQAEVVPGREQVVRTLAQLGSQKSKDRPGELSQQVLARDFEAPWQPRRFRFSPLRGLYTVIPFHKSHMNVVFAGGNVRSFTSQQEWEIFTGVRNESSFAMQPSGDPRLTASR</sequence>
<dbReference type="InterPro" id="IPR012902">
    <property type="entry name" value="N_methyl_site"/>
</dbReference>
<evidence type="ECO:0000256" key="1">
    <source>
        <dbReference type="SAM" id="Phobius"/>
    </source>
</evidence>
<dbReference type="AlphaFoldDB" id="D2QXF9"/>
<dbReference type="SUPFAM" id="SSF54523">
    <property type="entry name" value="Pili subunits"/>
    <property type="match status" value="1"/>
</dbReference>
<dbReference type="OrthoDB" id="279681at2"/>
<dbReference type="Pfam" id="PF07596">
    <property type="entry name" value="SBP_bac_10"/>
    <property type="match status" value="1"/>
</dbReference>
<dbReference type="Pfam" id="PF07963">
    <property type="entry name" value="N_methyl"/>
    <property type="match status" value="1"/>
</dbReference>
<dbReference type="InterPro" id="IPR045584">
    <property type="entry name" value="Pilin-like"/>
</dbReference>
<dbReference type="KEGG" id="psl:Psta_1469"/>
<dbReference type="Gene3D" id="3.30.700.10">
    <property type="entry name" value="Glycoprotein, Type 4 Pilin"/>
    <property type="match status" value="1"/>
</dbReference>
<dbReference type="Proteomes" id="UP000001887">
    <property type="component" value="Chromosome"/>
</dbReference>
<accession>D2QXF9</accession>
<dbReference type="PANTHER" id="PTHR30093">
    <property type="entry name" value="GENERAL SECRETION PATHWAY PROTEIN G"/>
    <property type="match status" value="1"/>
</dbReference>
<dbReference type="HOGENOM" id="CLU_989916_0_0_0"/>
<organism evidence="3 4">
    <name type="scientific">Pirellula staleyi (strain ATCC 27377 / DSM 6068 / ICPB 4128)</name>
    <name type="common">Pirella staleyi</name>
    <dbReference type="NCBI Taxonomy" id="530564"/>
    <lineage>
        <taxon>Bacteria</taxon>
        <taxon>Pseudomonadati</taxon>
        <taxon>Planctomycetota</taxon>
        <taxon>Planctomycetia</taxon>
        <taxon>Pirellulales</taxon>
        <taxon>Pirellulaceae</taxon>
        <taxon>Pirellula</taxon>
    </lineage>
</organism>
<dbReference type="PANTHER" id="PTHR30093:SF2">
    <property type="entry name" value="TYPE II SECRETION SYSTEM PROTEIN H"/>
    <property type="match status" value="1"/>
</dbReference>
<protein>
    <recommendedName>
        <fullName evidence="2">DUF1559 domain-containing protein</fullName>
    </recommendedName>
</protein>
<dbReference type="EMBL" id="CP001848">
    <property type="protein sequence ID" value="ADB16144.1"/>
    <property type="molecule type" value="Genomic_DNA"/>
</dbReference>
<evidence type="ECO:0000313" key="4">
    <source>
        <dbReference type="Proteomes" id="UP000001887"/>
    </source>
</evidence>
<gene>
    <name evidence="3" type="ordered locus">Psta_1469</name>
</gene>
<reference evidence="3 4" key="1">
    <citation type="journal article" date="2009" name="Stand. Genomic Sci.">
        <title>Complete genome sequence of Pirellula staleyi type strain (ATCC 27377).</title>
        <authorList>
            <person name="Clum A."/>
            <person name="Tindall B.J."/>
            <person name="Sikorski J."/>
            <person name="Ivanova N."/>
            <person name="Mavrommatis K."/>
            <person name="Lucas S."/>
            <person name="Glavina del Rio T."/>
            <person name="Nolan M."/>
            <person name="Chen F."/>
            <person name="Tice H."/>
            <person name="Pitluck S."/>
            <person name="Cheng J.F."/>
            <person name="Chertkov O."/>
            <person name="Brettin T."/>
            <person name="Han C."/>
            <person name="Detter J.C."/>
            <person name="Kuske C."/>
            <person name="Bruce D."/>
            <person name="Goodwin L."/>
            <person name="Ovchinikova G."/>
            <person name="Pati A."/>
            <person name="Mikhailova N."/>
            <person name="Chen A."/>
            <person name="Palaniappan K."/>
            <person name="Land M."/>
            <person name="Hauser L."/>
            <person name="Chang Y.J."/>
            <person name="Jeffries C.D."/>
            <person name="Chain P."/>
            <person name="Rohde M."/>
            <person name="Goker M."/>
            <person name="Bristow J."/>
            <person name="Eisen J.A."/>
            <person name="Markowitz V."/>
            <person name="Hugenholtz P."/>
            <person name="Kyrpides N.C."/>
            <person name="Klenk H.P."/>
            <person name="Lapidus A."/>
        </authorList>
    </citation>
    <scope>NUCLEOTIDE SEQUENCE [LARGE SCALE GENOMIC DNA]</scope>
    <source>
        <strain evidence="4">ATCC 27377 / DSM 6068 / ICPB 4128</strain>
    </source>
</reference>
<dbReference type="eggNOG" id="COG2165">
    <property type="taxonomic scope" value="Bacteria"/>
</dbReference>
<dbReference type="STRING" id="530564.Psta_1469"/>
<feature type="domain" description="DUF1559" evidence="2">
    <location>
        <begin position="57"/>
        <end position="113"/>
    </location>
</feature>
<evidence type="ECO:0000259" key="2">
    <source>
        <dbReference type="Pfam" id="PF07596"/>
    </source>
</evidence>
<name>D2QXF9_PIRSD</name>
<keyword evidence="1" id="KW-0472">Membrane</keyword>
<keyword evidence="1" id="KW-1133">Transmembrane helix</keyword>
<feature type="transmembrane region" description="Helical" evidence="1">
    <location>
        <begin position="37"/>
        <end position="55"/>
    </location>
</feature>
<evidence type="ECO:0000313" key="3">
    <source>
        <dbReference type="EMBL" id="ADB16144.1"/>
    </source>
</evidence>
<dbReference type="InterPro" id="IPR011453">
    <property type="entry name" value="DUF1559"/>
</dbReference>
<dbReference type="NCBIfam" id="TIGR02532">
    <property type="entry name" value="IV_pilin_GFxxxE"/>
    <property type="match status" value="1"/>
</dbReference>
<keyword evidence="4" id="KW-1185">Reference proteome</keyword>